<sequence length="68" mass="7567">MGKLRIAIIGAGPCGLAQLLAFKQAEQEQQVELVCFERQSDWGGLWLYTSKIGIDVNGEPVHSSMYRQ</sequence>
<dbReference type="EC" id="1.-.-.-" evidence="5"/>
<dbReference type="InterPro" id="IPR020946">
    <property type="entry name" value="Flavin_mOase-like"/>
</dbReference>
<dbReference type="GO" id="GO:0050660">
    <property type="term" value="F:flavin adenine dinucleotide binding"/>
    <property type="evidence" value="ECO:0007669"/>
    <property type="project" value="InterPro"/>
</dbReference>
<evidence type="ECO:0000256" key="2">
    <source>
        <dbReference type="ARBA" id="ARBA00022630"/>
    </source>
</evidence>
<evidence type="ECO:0000313" key="6">
    <source>
        <dbReference type="EMBL" id="CAF4383803.1"/>
    </source>
</evidence>
<evidence type="ECO:0000313" key="7">
    <source>
        <dbReference type="Proteomes" id="UP000663881"/>
    </source>
</evidence>
<dbReference type="SUPFAM" id="SSF51905">
    <property type="entry name" value="FAD/NAD(P)-binding domain"/>
    <property type="match status" value="1"/>
</dbReference>
<dbReference type="PANTHER" id="PTHR23023">
    <property type="entry name" value="DIMETHYLANILINE MONOOXYGENASE"/>
    <property type="match status" value="1"/>
</dbReference>
<dbReference type="Pfam" id="PF00743">
    <property type="entry name" value="FMO-like"/>
    <property type="match status" value="1"/>
</dbReference>
<organism evidence="6 7">
    <name type="scientific">Adineta steineri</name>
    <dbReference type="NCBI Taxonomy" id="433720"/>
    <lineage>
        <taxon>Eukaryota</taxon>
        <taxon>Metazoa</taxon>
        <taxon>Spiralia</taxon>
        <taxon>Gnathifera</taxon>
        <taxon>Rotifera</taxon>
        <taxon>Eurotatoria</taxon>
        <taxon>Bdelloidea</taxon>
        <taxon>Adinetida</taxon>
        <taxon>Adinetidae</taxon>
        <taxon>Adineta</taxon>
    </lineage>
</organism>
<dbReference type="AlphaFoldDB" id="A0A820N734"/>
<accession>A0A820N734</accession>
<keyword evidence="3 5" id="KW-0274">FAD</keyword>
<comment type="similarity">
    <text evidence="1 5">Belongs to the FMO family.</text>
</comment>
<keyword evidence="4 5" id="KW-0560">Oxidoreductase</keyword>
<proteinExistence type="inferred from homology"/>
<gene>
    <name evidence="6" type="ORF">OKA104_LOCUS50501</name>
</gene>
<dbReference type="InterPro" id="IPR036188">
    <property type="entry name" value="FAD/NAD-bd_sf"/>
</dbReference>
<evidence type="ECO:0000256" key="5">
    <source>
        <dbReference type="RuleBase" id="RU361177"/>
    </source>
</evidence>
<dbReference type="GO" id="GO:0050661">
    <property type="term" value="F:NADP binding"/>
    <property type="evidence" value="ECO:0007669"/>
    <property type="project" value="InterPro"/>
</dbReference>
<keyword evidence="5" id="KW-0503">Monooxygenase</keyword>
<reference evidence="6" key="1">
    <citation type="submission" date="2021-02" db="EMBL/GenBank/DDBJ databases">
        <authorList>
            <person name="Nowell W R."/>
        </authorList>
    </citation>
    <scope>NUCLEOTIDE SEQUENCE</scope>
</reference>
<comment type="caution">
    <text evidence="6">The sequence shown here is derived from an EMBL/GenBank/DDBJ whole genome shotgun (WGS) entry which is preliminary data.</text>
</comment>
<evidence type="ECO:0000256" key="1">
    <source>
        <dbReference type="ARBA" id="ARBA00009183"/>
    </source>
</evidence>
<name>A0A820N734_9BILA</name>
<evidence type="ECO:0000256" key="3">
    <source>
        <dbReference type="ARBA" id="ARBA00022827"/>
    </source>
</evidence>
<dbReference type="EMBL" id="CAJOAY010025527">
    <property type="protein sequence ID" value="CAF4383803.1"/>
    <property type="molecule type" value="Genomic_DNA"/>
</dbReference>
<protein>
    <recommendedName>
        <fullName evidence="5">Flavin-containing monooxygenase</fullName>
        <ecNumber evidence="5">1.-.-.-</ecNumber>
    </recommendedName>
</protein>
<dbReference type="Gene3D" id="3.50.50.60">
    <property type="entry name" value="FAD/NAD(P)-binding domain"/>
    <property type="match status" value="1"/>
</dbReference>
<keyword evidence="2 5" id="KW-0285">Flavoprotein</keyword>
<comment type="cofactor">
    <cofactor evidence="5">
        <name>FAD</name>
        <dbReference type="ChEBI" id="CHEBI:57692"/>
    </cofactor>
</comment>
<dbReference type="Proteomes" id="UP000663881">
    <property type="component" value="Unassembled WGS sequence"/>
</dbReference>
<evidence type="ECO:0000256" key="4">
    <source>
        <dbReference type="ARBA" id="ARBA00023002"/>
    </source>
</evidence>
<dbReference type="InterPro" id="IPR050346">
    <property type="entry name" value="FMO-like"/>
</dbReference>
<dbReference type="GO" id="GO:0004499">
    <property type="term" value="F:N,N-dimethylaniline monooxygenase activity"/>
    <property type="evidence" value="ECO:0007669"/>
    <property type="project" value="InterPro"/>
</dbReference>